<dbReference type="EMBL" id="CP142149">
    <property type="protein sequence ID" value="WSE28686.1"/>
    <property type="molecule type" value="Genomic_DNA"/>
</dbReference>
<evidence type="ECO:0008006" key="4">
    <source>
        <dbReference type="Google" id="ProtNLM"/>
    </source>
</evidence>
<keyword evidence="1" id="KW-0812">Transmembrane</keyword>
<evidence type="ECO:0000313" key="3">
    <source>
        <dbReference type="Proteomes" id="UP001330812"/>
    </source>
</evidence>
<reference evidence="2 3" key="1">
    <citation type="journal article" date="2015" name="Int. J. Syst. Evol. Microbiol.">
        <title>Amycolatopsis rhabdoformis sp. nov., an actinomycete isolated from a tropical forest soil.</title>
        <authorList>
            <person name="Souza W.R."/>
            <person name="Silva R.E."/>
            <person name="Goodfellow M."/>
            <person name="Busarakam K."/>
            <person name="Figueiro F.S."/>
            <person name="Ferreira D."/>
            <person name="Rodrigues-Filho E."/>
            <person name="Moraes L.A.B."/>
            <person name="Zucchi T.D."/>
        </authorList>
    </citation>
    <scope>NUCLEOTIDE SEQUENCE [LARGE SCALE GENOMIC DNA]</scope>
    <source>
        <strain evidence="2 3">NCIMB 14900</strain>
    </source>
</reference>
<protein>
    <recommendedName>
        <fullName evidence="4">DUF2530 domain-containing protein</fullName>
    </recommendedName>
</protein>
<gene>
    <name evidence="2" type="ORF">VSH64_38575</name>
</gene>
<keyword evidence="3" id="KW-1185">Reference proteome</keyword>
<evidence type="ECO:0000313" key="2">
    <source>
        <dbReference type="EMBL" id="WSE28686.1"/>
    </source>
</evidence>
<keyword evidence="1" id="KW-0472">Membrane</keyword>
<sequence length="74" mass="8760">MKPKNGWFETGRTPPKVALWCAILYSFLFVSWVVLPLLSQDGWRRWAQFGLAFLMLPIAVYNWVLYVRARRRDG</sequence>
<feature type="transmembrane region" description="Helical" evidence="1">
    <location>
        <begin position="17"/>
        <end position="35"/>
    </location>
</feature>
<dbReference type="RefSeq" id="WP_326567685.1">
    <property type="nucleotide sequence ID" value="NZ_CP142149.1"/>
</dbReference>
<name>A0ABZ1I417_9PSEU</name>
<keyword evidence="1" id="KW-1133">Transmembrane helix</keyword>
<accession>A0ABZ1I417</accession>
<organism evidence="2 3">
    <name type="scientific">Amycolatopsis rhabdoformis</name>
    <dbReference type="NCBI Taxonomy" id="1448059"/>
    <lineage>
        <taxon>Bacteria</taxon>
        <taxon>Bacillati</taxon>
        <taxon>Actinomycetota</taxon>
        <taxon>Actinomycetes</taxon>
        <taxon>Pseudonocardiales</taxon>
        <taxon>Pseudonocardiaceae</taxon>
        <taxon>Amycolatopsis</taxon>
    </lineage>
</organism>
<evidence type="ECO:0000256" key="1">
    <source>
        <dbReference type="SAM" id="Phobius"/>
    </source>
</evidence>
<feature type="transmembrane region" description="Helical" evidence="1">
    <location>
        <begin position="47"/>
        <end position="67"/>
    </location>
</feature>
<dbReference type="Proteomes" id="UP001330812">
    <property type="component" value="Chromosome"/>
</dbReference>
<proteinExistence type="predicted"/>